<feature type="region of interest" description="Disordered" evidence="5">
    <location>
        <begin position="732"/>
        <end position="797"/>
    </location>
</feature>
<evidence type="ECO:0000259" key="7">
    <source>
        <dbReference type="PROSITE" id="PS51194"/>
    </source>
</evidence>
<reference evidence="8" key="2">
    <citation type="journal article" date="2007" name="Science">
        <title>Draft genome sequence of the sexually transmitted pathogen Trichomonas vaginalis.</title>
        <authorList>
            <person name="Carlton J.M."/>
            <person name="Hirt R.P."/>
            <person name="Silva J.C."/>
            <person name="Delcher A.L."/>
            <person name="Schatz M."/>
            <person name="Zhao Q."/>
            <person name="Wortman J.R."/>
            <person name="Bidwell S.L."/>
            <person name="Alsmark U.C.M."/>
            <person name="Besteiro S."/>
            <person name="Sicheritz-Ponten T."/>
            <person name="Noel C.J."/>
            <person name="Dacks J.B."/>
            <person name="Foster P.G."/>
            <person name="Simillion C."/>
            <person name="Van de Peer Y."/>
            <person name="Miranda-Saavedra D."/>
            <person name="Barton G.J."/>
            <person name="Westrop G.D."/>
            <person name="Mueller S."/>
            <person name="Dessi D."/>
            <person name="Fiori P.L."/>
            <person name="Ren Q."/>
            <person name="Paulsen I."/>
            <person name="Zhang H."/>
            <person name="Bastida-Corcuera F.D."/>
            <person name="Simoes-Barbosa A."/>
            <person name="Brown M.T."/>
            <person name="Hayes R.D."/>
            <person name="Mukherjee M."/>
            <person name="Okumura C.Y."/>
            <person name="Schneider R."/>
            <person name="Smith A.J."/>
            <person name="Vanacova S."/>
            <person name="Villalvazo M."/>
            <person name="Haas B.J."/>
            <person name="Pertea M."/>
            <person name="Feldblyum T.V."/>
            <person name="Utterback T.R."/>
            <person name="Shu C.L."/>
            <person name="Osoegawa K."/>
            <person name="de Jong P.J."/>
            <person name="Hrdy I."/>
            <person name="Horvathova L."/>
            <person name="Zubacova Z."/>
            <person name="Dolezal P."/>
            <person name="Malik S.B."/>
            <person name="Logsdon J.M. Jr."/>
            <person name="Henze K."/>
            <person name="Gupta A."/>
            <person name="Wang C.C."/>
            <person name="Dunne R.L."/>
            <person name="Upcroft J.A."/>
            <person name="Upcroft P."/>
            <person name="White O."/>
            <person name="Salzberg S.L."/>
            <person name="Tang P."/>
            <person name="Chiu C.-H."/>
            <person name="Lee Y.-S."/>
            <person name="Embley T.M."/>
            <person name="Coombs G.H."/>
            <person name="Mottram J.C."/>
            <person name="Tachezy J."/>
            <person name="Fraser-Liggett C.M."/>
            <person name="Johnson P.J."/>
        </authorList>
    </citation>
    <scope>NUCLEOTIDE SEQUENCE [LARGE SCALE GENOMIC DNA]</scope>
    <source>
        <strain evidence="8">G3</strain>
    </source>
</reference>
<evidence type="ECO:0000313" key="8">
    <source>
        <dbReference type="EMBL" id="EAY14451.1"/>
    </source>
</evidence>
<evidence type="ECO:0000259" key="6">
    <source>
        <dbReference type="PROSITE" id="PS51192"/>
    </source>
</evidence>
<dbReference type="PANTHER" id="PTHR14025">
    <property type="entry name" value="FANCONI ANEMIA GROUP M FANCM FAMILY MEMBER"/>
    <property type="match status" value="1"/>
</dbReference>
<feature type="compositionally biased region" description="Polar residues" evidence="5">
    <location>
        <begin position="747"/>
        <end position="759"/>
    </location>
</feature>
<dbReference type="Pfam" id="PF00270">
    <property type="entry name" value="DEAD"/>
    <property type="match status" value="1"/>
</dbReference>
<dbReference type="GO" id="GO:0009378">
    <property type="term" value="F:four-way junction helicase activity"/>
    <property type="evidence" value="ECO:0000318"/>
    <property type="project" value="GO_Central"/>
</dbReference>
<dbReference type="Gene3D" id="3.40.50.300">
    <property type="entry name" value="P-loop containing nucleotide triphosphate hydrolases"/>
    <property type="match status" value="2"/>
</dbReference>
<dbReference type="GO" id="GO:0016787">
    <property type="term" value="F:hydrolase activity"/>
    <property type="evidence" value="ECO:0007669"/>
    <property type="project" value="UniProtKB-KW"/>
</dbReference>
<dbReference type="InterPro" id="IPR001650">
    <property type="entry name" value="Helicase_C-like"/>
</dbReference>
<dbReference type="InterPro" id="IPR027417">
    <property type="entry name" value="P-loop_NTPase"/>
</dbReference>
<dbReference type="SUPFAM" id="SSF52540">
    <property type="entry name" value="P-loop containing nucleoside triphosphate hydrolases"/>
    <property type="match status" value="1"/>
</dbReference>
<keyword evidence="3" id="KW-0347">Helicase</keyword>
<dbReference type="InParanoid" id="A2DYR1"/>
<keyword evidence="2" id="KW-0378">Hydrolase</keyword>
<dbReference type="OrthoDB" id="164902at2759"/>
<dbReference type="Proteomes" id="UP000001542">
    <property type="component" value="Unassembled WGS sequence"/>
</dbReference>
<evidence type="ECO:0000256" key="1">
    <source>
        <dbReference type="ARBA" id="ARBA00022741"/>
    </source>
</evidence>
<evidence type="ECO:0000313" key="9">
    <source>
        <dbReference type="Proteomes" id="UP000001542"/>
    </source>
</evidence>
<dbReference type="eggNOG" id="KOG0354">
    <property type="taxonomic scope" value="Eukaryota"/>
</dbReference>
<accession>A2DYR1</accession>
<protein>
    <submittedName>
        <fullName evidence="8">Type III restriction enzyme, res subunit family protein</fullName>
    </submittedName>
</protein>
<organism evidence="8 9">
    <name type="scientific">Trichomonas vaginalis (strain ATCC PRA-98 / G3)</name>
    <dbReference type="NCBI Taxonomy" id="412133"/>
    <lineage>
        <taxon>Eukaryota</taxon>
        <taxon>Metamonada</taxon>
        <taxon>Parabasalia</taxon>
        <taxon>Trichomonadida</taxon>
        <taxon>Trichomonadidae</taxon>
        <taxon>Trichomonas</taxon>
    </lineage>
</organism>
<dbReference type="VEuPathDB" id="TrichDB:TVAG_426440"/>
<dbReference type="AlphaFoldDB" id="A2DYR1"/>
<dbReference type="FunCoup" id="A2DYR1">
    <property type="interactions" value="202"/>
</dbReference>
<dbReference type="GO" id="GO:0045003">
    <property type="term" value="P:double-strand break repair via synthesis-dependent strand annealing"/>
    <property type="evidence" value="ECO:0000318"/>
    <property type="project" value="GO_Central"/>
</dbReference>
<dbReference type="InterPro" id="IPR011545">
    <property type="entry name" value="DEAD/DEAH_box_helicase_dom"/>
</dbReference>
<dbReference type="PROSITE" id="PS51194">
    <property type="entry name" value="HELICASE_CTER"/>
    <property type="match status" value="1"/>
</dbReference>
<dbReference type="VEuPathDB" id="TrichDB:TVAGG3_0850370"/>
<keyword evidence="4" id="KW-0067">ATP-binding</keyword>
<evidence type="ECO:0000256" key="5">
    <source>
        <dbReference type="SAM" id="MobiDB-lite"/>
    </source>
</evidence>
<sequence length="871" mass="97813">MQKKSSLGITSFLEGTDETASALNFPPTEILRKPDDKYVEADKDKLMTFLYPCDVPRRNYQYDISQACFKENTLVCLPTGTGKTFIASVVMMNFYRWYPSSLIIFCATTRALVEQQISACNSFTTIPEDDTVVLVGTSSTTLRKIVWDDYRVVYATPQTVQNEIKKGKLDPCKISLIIFDEAHHAHGKQSYGMITRMVAERSSQFRVIGLSATPGSNIQQIQDIIYNLMISQIIYKDDTDPDIAQYQHQTDIEYITVHAGDDDEAVRHNLDECIQFIASPLQNSNVLSIMNLDYLTRGSVFLSMNKYKETSQGAPNFSKNMSYLTILLSLTAMKEKLLKYGPNFLDKAIKDFENKRNSNERRQLMATPAYIALAKSTNLAKSSSHPKLAKLHSILSDFFSTKKDSRCIVFASLREVAADIEKNIKNVPNVNCHVFTGKAATDDTEGMTDHMQQTIVDLFRKGTFNVIIATCVAEEGLDIGEVDLIVCYDVQASALRTFQRIGRTGRKRAGRVVFLISEGVEERALKKALNTKTQVKDLLTKSISRFVLYKPLVPNLPLPKEMQAIKLMCAKEKGIAKYFAPNQQRKSHKPILGSTEALEFKTVFNKSFKFRKPKFDIKMASFGIRSKCKTFSHSSETIILNTFAYNFSESQPESLDQKVENLFGQKSDSENDSDIAEKSVFSVQTIAKSSETSDSESNSTSELEDDNSQSFSKFGISNSVPLVHQQTFSDFSSQNSTATSNNNTSTLYADSSNPYTFRNSGFGDSEPQDNKFLSSDDDEQQNSEIQQQSFLSDSSEEINIDQKYLSDDDDDEDIESIIKEAEKEYNAQTQNMKQEIPSLIDSNSDSDSSDVVIVGEKHHGEETTYLSSSND</sequence>
<keyword evidence="9" id="KW-1185">Reference proteome</keyword>
<dbReference type="PROSITE" id="PS51192">
    <property type="entry name" value="HELICASE_ATP_BIND_1"/>
    <property type="match status" value="1"/>
</dbReference>
<gene>
    <name evidence="8" type="ORF">TVAG_426440</name>
</gene>
<dbReference type="Pfam" id="PF00271">
    <property type="entry name" value="Helicase_C"/>
    <property type="match status" value="1"/>
</dbReference>
<dbReference type="GO" id="GO:0005524">
    <property type="term" value="F:ATP binding"/>
    <property type="evidence" value="ECO:0007669"/>
    <property type="project" value="UniProtKB-KW"/>
</dbReference>
<evidence type="ECO:0000256" key="4">
    <source>
        <dbReference type="ARBA" id="ARBA00022840"/>
    </source>
</evidence>
<dbReference type="SMR" id="A2DYR1"/>
<dbReference type="InterPro" id="IPR014001">
    <property type="entry name" value="Helicase_ATP-bd"/>
</dbReference>
<name>A2DYR1_TRIV3</name>
<keyword evidence="1" id="KW-0547">Nucleotide-binding</keyword>
<feature type="compositionally biased region" description="Low complexity" evidence="5">
    <location>
        <begin position="732"/>
        <end position="746"/>
    </location>
</feature>
<feature type="compositionally biased region" description="Polar residues" evidence="5">
    <location>
        <begin position="782"/>
        <end position="793"/>
    </location>
</feature>
<dbReference type="GO" id="GO:0036297">
    <property type="term" value="P:interstrand cross-link repair"/>
    <property type="evidence" value="ECO:0000318"/>
    <property type="project" value="GO_Central"/>
</dbReference>
<proteinExistence type="predicted"/>
<evidence type="ECO:0000256" key="3">
    <source>
        <dbReference type="ARBA" id="ARBA00022806"/>
    </source>
</evidence>
<feature type="region of interest" description="Disordered" evidence="5">
    <location>
        <begin position="686"/>
        <end position="710"/>
    </location>
</feature>
<dbReference type="PANTHER" id="PTHR14025:SF20">
    <property type="entry name" value="FANCONI ANEMIA GROUP M PROTEIN"/>
    <property type="match status" value="1"/>
</dbReference>
<dbReference type="GO" id="GO:0000400">
    <property type="term" value="F:four-way junction DNA binding"/>
    <property type="evidence" value="ECO:0000318"/>
    <property type="project" value="GO_Central"/>
</dbReference>
<feature type="compositionally biased region" description="Low complexity" evidence="5">
    <location>
        <begin position="689"/>
        <end position="701"/>
    </location>
</feature>
<dbReference type="EMBL" id="DS113270">
    <property type="protein sequence ID" value="EAY14451.1"/>
    <property type="molecule type" value="Genomic_DNA"/>
</dbReference>
<feature type="domain" description="Helicase C-terminal" evidence="7">
    <location>
        <begin position="387"/>
        <end position="544"/>
    </location>
</feature>
<dbReference type="SMART" id="SM00490">
    <property type="entry name" value="HELICc"/>
    <property type="match status" value="1"/>
</dbReference>
<dbReference type="SMART" id="SM00487">
    <property type="entry name" value="DEXDc"/>
    <property type="match status" value="1"/>
</dbReference>
<dbReference type="RefSeq" id="XP_001326674.1">
    <property type="nucleotide sequence ID" value="XM_001326639.1"/>
</dbReference>
<feature type="domain" description="Helicase ATP-binding" evidence="6">
    <location>
        <begin position="64"/>
        <end position="232"/>
    </location>
</feature>
<reference evidence="8" key="1">
    <citation type="submission" date="2006-10" db="EMBL/GenBank/DDBJ databases">
        <authorList>
            <person name="Amadeo P."/>
            <person name="Zhao Q."/>
            <person name="Wortman J."/>
            <person name="Fraser-Liggett C."/>
            <person name="Carlton J."/>
        </authorList>
    </citation>
    <scope>NUCLEOTIDE SEQUENCE</scope>
    <source>
        <strain evidence="8">G3</strain>
    </source>
</reference>
<dbReference type="STRING" id="5722.A2DYR1"/>
<dbReference type="GO" id="GO:0043138">
    <property type="term" value="F:3'-5' DNA helicase activity"/>
    <property type="evidence" value="ECO:0000318"/>
    <property type="project" value="GO_Central"/>
</dbReference>
<evidence type="ECO:0000256" key="2">
    <source>
        <dbReference type="ARBA" id="ARBA00022801"/>
    </source>
</evidence>
<dbReference type="KEGG" id="tva:4772439"/>